<evidence type="ECO:0000313" key="5">
    <source>
        <dbReference type="Proteomes" id="UP000747110"/>
    </source>
</evidence>
<dbReference type="OrthoDB" id="541369at2759"/>
<keyword evidence="3" id="KW-0732">Signal</keyword>
<organism evidence="4 5">
    <name type="scientific">Volvox reticuliferus</name>
    <dbReference type="NCBI Taxonomy" id="1737510"/>
    <lineage>
        <taxon>Eukaryota</taxon>
        <taxon>Viridiplantae</taxon>
        <taxon>Chlorophyta</taxon>
        <taxon>core chlorophytes</taxon>
        <taxon>Chlorophyceae</taxon>
        <taxon>CS clade</taxon>
        <taxon>Chlamydomonadales</taxon>
        <taxon>Volvocaceae</taxon>
        <taxon>Volvox</taxon>
    </lineage>
</organism>
<evidence type="ECO:0000256" key="1">
    <source>
        <dbReference type="SAM" id="MobiDB-lite"/>
    </source>
</evidence>
<feature type="chain" id="PRO_5035304734" evidence="3">
    <location>
        <begin position="24"/>
        <end position="1118"/>
    </location>
</feature>
<evidence type="ECO:0000256" key="2">
    <source>
        <dbReference type="SAM" id="Phobius"/>
    </source>
</evidence>
<keyword evidence="2" id="KW-1133">Transmembrane helix</keyword>
<feature type="transmembrane region" description="Helical" evidence="2">
    <location>
        <begin position="1082"/>
        <end position="1102"/>
    </location>
</feature>
<feature type="transmembrane region" description="Helical" evidence="2">
    <location>
        <begin position="1038"/>
        <end position="1062"/>
    </location>
</feature>
<protein>
    <submittedName>
        <fullName evidence="4">Uncharacterized protein</fullName>
    </submittedName>
</protein>
<name>A0A8J4FLX4_9CHLO</name>
<keyword evidence="2" id="KW-0812">Transmembrane</keyword>
<accession>A0A8J4FLX4</accession>
<reference evidence="4" key="1">
    <citation type="journal article" date="2021" name="Proc. Natl. Acad. Sci. U.S.A.">
        <title>Three genomes in the algal genus Volvox reveal the fate of a haploid sex-determining region after a transition to homothallism.</title>
        <authorList>
            <person name="Yamamoto K."/>
            <person name="Hamaji T."/>
            <person name="Kawai-Toyooka H."/>
            <person name="Matsuzaki R."/>
            <person name="Takahashi F."/>
            <person name="Nishimura Y."/>
            <person name="Kawachi M."/>
            <person name="Noguchi H."/>
            <person name="Minakuchi Y."/>
            <person name="Umen J.G."/>
            <person name="Toyoda A."/>
            <person name="Nozaki H."/>
        </authorList>
    </citation>
    <scope>NUCLEOTIDE SEQUENCE</scope>
    <source>
        <strain evidence="4">NIES-3786</strain>
    </source>
</reference>
<dbReference type="Proteomes" id="UP000747110">
    <property type="component" value="Unassembled WGS sequence"/>
</dbReference>
<sequence length="1118" mass="117280">MARSILYPITSLLISFALSMCAAKVSKLTLDNGVTSQAAIRETPLQRASEVAFAVFLIAFCRLAYSWNSPPSLWPPTFFPPSKAVYAITAARVRPLSVKCHYLSILSAFRRMERVNWEKMVCAWRGGLRGCWLTSWFWRACSSISCSNDNDDSAAIVGAFIHVPRFKANAYECKERQKPAVHMFRQAVLVAATVGANQQPHRPDLRTYNCRTRLLSTRIKITGEGAQPELISDGYRERIAAVVAAAGQQLEGVYVRRGCIELIVDTHSSEAASSLLAAAADSASRPAESRSIVGRRTVDQLVQSLQLPADPLNTRRRAAMAWHLPASCAVTAGCMASQTSDDGSGDDGGSSSSPDFAIASPLTISAVAATTGHNAEAEESAACPMLSVWPCAVYAAAPASSWTAAPTTKYMDSVVSSKTVRNSTSAPGCSTTPAATCATTTAPASPAAVETELGDTASFTVQTWWPCPGIIELDPEPPLLSARVGGALLSVVPEWGTIQVFNSATQIGCAQGGDSEPSPLISQEAATVSLLMGHNVATEKPRTGVLCMARRPTEDDDDPNTAPGADANVELEGGQGSQAANVVVHGDGCGNEDDVAALCGEGCLLSGTCRVQGVPPGAGLLLLQAHCPGVPEGLRHSRPVPVLLVDDPLVAAEVISAGGITDGNGPTHAEELEGFVIDLGVFMGGVSRRAGAPANEGCQAHDELLELQELGRHLHGWLCGTHAEMWPATTARLLRDLAAISDWLQVGPQEGPGVVAPATGVAREDSHACGNVGNGDCMMSSEEIGSSGRGDSNPKGHWVNPAGHQSQGNGNGIGRGESTGSGPTSEQELRSRSRLALSKSAGAALVAGGGCSNASDSSCTTKSLPAARSHSATMAAKAAGGGSPVCSAASSRRIWLQTVAQARAFAHSYGSLNDPGYQEFLTQYCAMQAPVLDVMFFISVGSVVLRTWQEEPQWQQRPLLHFLAHLAPCLVTLGASVLSTVTRPLLPRAAWARLVRACMVPRYLSFCLGLLLLGLGWTPPPAIAAYHQRGASVMMAEGVVLSATVVIMPATALLLAVLRIPAHVAVCLSVSGYDSVIAAMPYAALLAGCSVVTNLLLHAVLLTQYHRRVRRQAHGKAD</sequence>
<dbReference type="EMBL" id="BNCP01000019">
    <property type="protein sequence ID" value="GIL80584.1"/>
    <property type="molecule type" value="Genomic_DNA"/>
</dbReference>
<feature type="transmembrane region" description="Helical" evidence="2">
    <location>
        <begin position="1003"/>
        <end position="1026"/>
    </location>
</feature>
<feature type="region of interest" description="Disordered" evidence="1">
    <location>
        <begin position="551"/>
        <end position="570"/>
    </location>
</feature>
<keyword evidence="5" id="KW-1185">Reference proteome</keyword>
<feature type="signal peptide" evidence="3">
    <location>
        <begin position="1"/>
        <end position="23"/>
    </location>
</feature>
<keyword evidence="2" id="KW-0472">Membrane</keyword>
<evidence type="ECO:0000313" key="4">
    <source>
        <dbReference type="EMBL" id="GIL80584.1"/>
    </source>
</evidence>
<proteinExistence type="predicted"/>
<feature type="compositionally biased region" description="Gly residues" evidence="1">
    <location>
        <begin position="809"/>
        <end position="819"/>
    </location>
</feature>
<evidence type="ECO:0000256" key="3">
    <source>
        <dbReference type="SAM" id="SignalP"/>
    </source>
</evidence>
<gene>
    <name evidence="4" type="ORF">Vretifemale_9764</name>
</gene>
<feature type="region of interest" description="Disordered" evidence="1">
    <location>
        <begin position="780"/>
        <end position="833"/>
    </location>
</feature>
<dbReference type="AlphaFoldDB" id="A0A8J4FLX4"/>
<comment type="caution">
    <text evidence="4">The sequence shown here is derived from an EMBL/GenBank/DDBJ whole genome shotgun (WGS) entry which is preliminary data.</text>
</comment>